<dbReference type="InterPro" id="IPR016874">
    <property type="entry name" value="TcmP-like"/>
</dbReference>
<dbReference type="GO" id="GO:0032259">
    <property type="term" value="P:methylation"/>
    <property type="evidence" value="ECO:0007669"/>
    <property type="project" value="UniProtKB-KW"/>
</dbReference>
<accession>Q0W868</accession>
<dbReference type="KEGG" id="rci:LRC478"/>
<dbReference type="AlphaFoldDB" id="Q0W868"/>
<dbReference type="PANTHER" id="PTHR43619">
    <property type="entry name" value="S-ADENOSYL-L-METHIONINE-DEPENDENT METHYLTRANSFERASE YKTD-RELATED"/>
    <property type="match status" value="1"/>
</dbReference>
<organism evidence="3 4">
    <name type="scientific">Methanocella arvoryzae (strain DSM 22066 / NBRC 105507 / MRE50)</name>
    <dbReference type="NCBI Taxonomy" id="351160"/>
    <lineage>
        <taxon>Archaea</taxon>
        <taxon>Methanobacteriati</taxon>
        <taxon>Methanobacteriota</taxon>
        <taxon>Stenosarchaea group</taxon>
        <taxon>Methanomicrobia</taxon>
        <taxon>Methanocellales</taxon>
        <taxon>Methanocellaceae</taxon>
        <taxon>Methanocella</taxon>
    </lineage>
</organism>
<dbReference type="GO" id="GO:0008168">
    <property type="term" value="F:methyltransferase activity"/>
    <property type="evidence" value="ECO:0007669"/>
    <property type="project" value="UniProtKB-KW"/>
</dbReference>
<dbReference type="Pfam" id="PF04072">
    <property type="entry name" value="LCM"/>
    <property type="match status" value="1"/>
</dbReference>
<protein>
    <submittedName>
        <fullName evidence="3">Predicted polyketide synthesis O-methyltransferase</fullName>
        <ecNumber evidence="3">2.1.1.-</ecNumber>
    </submittedName>
</protein>
<keyword evidence="1 3" id="KW-0489">Methyltransferase</keyword>
<evidence type="ECO:0000256" key="1">
    <source>
        <dbReference type="ARBA" id="ARBA00022603"/>
    </source>
</evidence>
<reference evidence="3 4" key="1">
    <citation type="journal article" date="2006" name="Science">
        <title>Genome of rice cluster I archaea -- the key methane producers in the rice rhizosphere.</title>
        <authorList>
            <person name="Erkel C."/>
            <person name="Kube M."/>
            <person name="Reinhardt R."/>
            <person name="Liesack W."/>
        </authorList>
    </citation>
    <scope>NUCLEOTIDE SEQUENCE [LARGE SCALE GENOMIC DNA]</scope>
    <source>
        <strain evidence="4">DSM 22066 / NBRC 105507 / MRE50</strain>
    </source>
</reference>
<dbReference type="Proteomes" id="UP000000663">
    <property type="component" value="Chromosome"/>
</dbReference>
<dbReference type="eggNOG" id="arCOG03589">
    <property type="taxonomic scope" value="Archaea"/>
</dbReference>
<dbReference type="InterPro" id="IPR029063">
    <property type="entry name" value="SAM-dependent_MTases_sf"/>
</dbReference>
<name>Q0W868_METAR</name>
<evidence type="ECO:0000313" key="3">
    <source>
        <dbReference type="EMBL" id="CAJ35425.1"/>
    </source>
</evidence>
<keyword evidence="2 3" id="KW-0808">Transferase</keyword>
<sequence>MTKEKETSLMTLYGKALDNRVEHPILGDKFADEAVKRIDYDFARLGFERGGHITLPMRARHLDGWAREFIAANPVSTVLHLGCGLDTRVFRIDPPASVLWYDIDYPDVIELRRRLYPERQNYAMIGSSVTDLRWLEEVPSDRPVLVIAEGLVMYLSEDAALALFRRITGTFPAGEFVFDAYSRLMTRLISLVPAVRASGITLAWGIGDPLELEKQVPGLRLVDSVSFLTMPELVDRLSVSRLQRVTSGVMGRLGFYRRLIRHLRYRF</sequence>
<dbReference type="EMBL" id="AM114193">
    <property type="protein sequence ID" value="CAJ35425.1"/>
    <property type="molecule type" value="Genomic_DNA"/>
</dbReference>
<gene>
    <name evidence="3" type="ORF">LRC478</name>
</gene>
<evidence type="ECO:0000256" key="2">
    <source>
        <dbReference type="ARBA" id="ARBA00022679"/>
    </source>
</evidence>
<dbReference type="InterPro" id="IPR007213">
    <property type="entry name" value="Ppm1/Ppm2/Tcmp"/>
</dbReference>
<dbReference type="PANTHER" id="PTHR43619:SF2">
    <property type="entry name" value="S-ADENOSYL-L-METHIONINE-DEPENDENT METHYLTRANSFERASES SUPERFAMILY PROTEIN"/>
    <property type="match status" value="1"/>
</dbReference>
<keyword evidence="4" id="KW-1185">Reference proteome</keyword>
<dbReference type="PIRSF" id="PIRSF028177">
    <property type="entry name" value="Polyketide_synth_Omtfrase_TcmP"/>
    <property type="match status" value="1"/>
</dbReference>
<dbReference type="Gene3D" id="3.40.50.150">
    <property type="entry name" value="Vaccinia Virus protein VP39"/>
    <property type="match status" value="1"/>
</dbReference>
<proteinExistence type="predicted"/>
<dbReference type="SUPFAM" id="SSF53335">
    <property type="entry name" value="S-adenosyl-L-methionine-dependent methyltransferases"/>
    <property type="match status" value="1"/>
</dbReference>
<evidence type="ECO:0000313" key="4">
    <source>
        <dbReference type="Proteomes" id="UP000000663"/>
    </source>
</evidence>
<dbReference type="PATRIC" id="fig|351160.9.peg.2817"/>
<dbReference type="EC" id="2.1.1.-" evidence="3"/>